<reference evidence="10 11" key="1">
    <citation type="submission" date="2017-04" db="EMBL/GenBank/DDBJ databases">
        <authorList>
            <person name="Afonso C.L."/>
            <person name="Miller P.J."/>
            <person name="Scott M.A."/>
            <person name="Spackman E."/>
            <person name="Goraichik I."/>
            <person name="Dimitrov K.M."/>
            <person name="Suarez D.L."/>
            <person name="Swayne D.E."/>
        </authorList>
    </citation>
    <scope>NUCLEOTIDE SEQUENCE [LARGE SCALE GENOMIC DNA]</scope>
    <source>
        <strain evidence="10 11">DSM 3385</strain>
    </source>
</reference>
<dbReference type="InterPro" id="IPR036503">
    <property type="entry name" value="Ald_Fedxn_OxRdtase_N_sf"/>
</dbReference>
<dbReference type="AlphaFoldDB" id="A0A1W2EQG7"/>
<dbReference type="GO" id="GO:0016625">
    <property type="term" value="F:oxidoreductase activity, acting on the aldehyde or oxo group of donors, iron-sulfur protein as acceptor"/>
    <property type="evidence" value="ECO:0007669"/>
    <property type="project" value="InterPro"/>
</dbReference>
<dbReference type="InterPro" id="IPR013985">
    <property type="entry name" value="Ald_Fedxn_OxRdtase_dom3"/>
</dbReference>
<evidence type="ECO:0000256" key="5">
    <source>
        <dbReference type="ARBA" id="ARBA00023002"/>
    </source>
</evidence>
<keyword evidence="3" id="KW-0004">4Fe-4S</keyword>
<keyword evidence="5" id="KW-0560">Oxidoreductase</keyword>
<dbReference type="InterPro" id="IPR051919">
    <property type="entry name" value="W-dependent_AOR"/>
</dbReference>
<evidence type="ECO:0000313" key="11">
    <source>
        <dbReference type="Proteomes" id="UP000192418"/>
    </source>
</evidence>
<dbReference type="EMBL" id="FWXY01000038">
    <property type="protein sequence ID" value="SMD11782.1"/>
    <property type="molecule type" value="Genomic_DNA"/>
</dbReference>
<dbReference type="STRING" id="1121400.SAMN02746065_13810"/>
<protein>
    <submittedName>
        <fullName evidence="10">Aldehyde:ferredoxin oxidoreductase</fullName>
    </submittedName>
</protein>
<dbReference type="GO" id="GO:0046872">
    <property type="term" value="F:metal ion binding"/>
    <property type="evidence" value="ECO:0007669"/>
    <property type="project" value="UniProtKB-KW"/>
</dbReference>
<accession>A0A1W2EQG7</accession>
<dbReference type="InterPro" id="IPR013983">
    <property type="entry name" value="Ald_Fedxn_OxRdtase_N"/>
</dbReference>
<dbReference type="InterPro" id="IPR001203">
    <property type="entry name" value="OxRdtase_Ald_Fedxn_C"/>
</dbReference>
<keyword evidence="6" id="KW-0408">Iron</keyword>
<gene>
    <name evidence="10" type="ORF">SAMN02746065_13810</name>
</gene>
<dbReference type="GO" id="GO:0009055">
    <property type="term" value="F:electron transfer activity"/>
    <property type="evidence" value="ECO:0007669"/>
    <property type="project" value="InterPro"/>
</dbReference>
<evidence type="ECO:0000256" key="2">
    <source>
        <dbReference type="ARBA" id="ARBA00011032"/>
    </source>
</evidence>
<dbReference type="Proteomes" id="UP000192418">
    <property type="component" value="Unassembled WGS sequence"/>
</dbReference>
<dbReference type="InterPro" id="IPR036021">
    <property type="entry name" value="Tungsten_al_ferr_oxy-like_C"/>
</dbReference>
<feature type="domain" description="Aldehyde ferredoxin oxidoreductase N-terminal" evidence="9">
    <location>
        <begin position="4"/>
        <end position="207"/>
    </location>
</feature>
<dbReference type="PANTHER" id="PTHR30038">
    <property type="entry name" value="ALDEHYDE FERREDOXIN OXIDOREDUCTASE"/>
    <property type="match status" value="1"/>
</dbReference>
<organism evidence="10 11">
    <name type="scientific">Desulfocicer vacuolatum DSM 3385</name>
    <dbReference type="NCBI Taxonomy" id="1121400"/>
    <lineage>
        <taxon>Bacteria</taxon>
        <taxon>Pseudomonadati</taxon>
        <taxon>Thermodesulfobacteriota</taxon>
        <taxon>Desulfobacteria</taxon>
        <taxon>Desulfobacterales</taxon>
        <taxon>Desulfobacteraceae</taxon>
        <taxon>Desulfocicer</taxon>
    </lineage>
</organism>
<dbReference type="SMART" id="SM00790">
    <property type="entry name" value="AFOR_N"/>
    <property type="match status" value="1"/>
</dbReference>
<dbReference type="SUPFAM" id="SSF56228">
    <property type="entry name" value="Aldehyde ferredoxin oxidoreductase, N-terminal domain"/>
    <property type="match status" value="1"/>
</dbReference>
<dbReference type="InterPro" id="IPR013984">
    <property type="entry name" value="Ald_Fedxn_OxRdtase_dom2"/>
</dbReference>
<evidence type="ECO:0000256" key="4">
    <source>
        <dbReference type="ARBA" id="ARBA00022723"/>
    </source>
</evidence>
<dbReference type="SUPFAM" id="SSF48310">
    <property type="entry name" value="Aldehyde ferredoxin oxidoreductase, C-terminal domains"/>
    <property type="match status" value="1"/>
</dbReference>
<comment type="cofactor">
    <cofactor evidence="8">
        <name>tungstopterin</name>
        <dbReference type="ChEBI" id="CHEBI:30402"/>
    </cofactor>
</comment>
<keyword evidence="11" id="KW-1185">Reference proteome</keyword>
<evidence type="ECO:0000256" key="7">
    <source>
        <dbReference type="ARBA" id="ARBA00023014"/>
    </source>
</evidence>
<dbReference type="PANTHER" id="PTHR30038:SF0">
    <property type="entry name" value="TUNGSTEN-CONTAINING ALDEHYDE FERREDOXIN OXIDOREDUCTASE"/>
    <property type="match status" value="1"/>
</dbReference>
<sequence length="611" mass="66247">MKGYHGKLLEVDLTNRTLRDLSLSEAFCRKYIGGAMMAAALVYDRVSADIDPLSPENPLVMAPGPLTGSPAPMVSRYAVCGISPLTGIWGEATSGGVFPIRLKGAGWDGIIITGKADSPVYLSLADGKAEIRDAAALWGKNSYETQRLIKEELQGNKVSVSCIGRAGEQLIKYASVMNDEGRAAGRCGMGALMGSKNLKAVAASGNRRPEPADKKEINKLAKQAVKDINGDMNAVLIREYGTLGYMDIGMVLGDTPTKYFTKSVFPSNEVSGQTLRQKYAVNNYACRGCPIGCGRELKNYKPDLDVDGPEYETAAAFGPLCMNNDLDSIIEANHLCNVHGIDTISTGVSVAYAMYLFEKGVVTRDQVGFELNWGDGKAVVKLVEMIINQEGIGVLLSKGVRAMAEELGRDKEEAAHTKGLEMPMHDVRAFHGQVVSHATSPRGACHCKGEYFGVELGGAVEEYNILPGDRLSSQGKGESAAKFQSYKDLFNSLTLCNFAPLKVPQICGLLNAQTGWNLGPEELLEAGNRSITIKHALNNKLGLSREQDTMPKICLDALDEGTTAGVEPDMDMMLKEYYQYRKWDWESGKPTPEALSELGLDHIAEEMYPRT</sequence>
<dbReference type="GO" id="GO:0051539">
    <property type="term" value="F:4 iron, 4 sulfur cluster binding"/>
    <property type="evidence" value="ECO:0007669"/>
    <property type="project" value="UniProtKB-KW"/>
</dbReference>
<keyword evidence="4" id="KW-0479">Metal-binding</keyword>
<evidence type="ECO:0000256" key="3">
    <source>
        <dbReference type="ARBA" id="ARBA00022485"/>
    </source>
</evidence>
<evidence type="ECO:0000256" key="8">
    <source>
        <dbReference type="ARBA" id="ARBA00049934"/>
    </source>
</evidence>
<dbReference type="Pfam" id="PF02730">
    <property type="entry name" value="AFOR_N"/>
    <property type="match status" value="1"/>
</dbReference>
<dbReference type="Gene3D" id="1.10.599.10">
    <property type="entry name" value="Aldehyde Ferredoxin Oxidoreductase Protein, subunit A, domain 3"/>
    <property type="match status" value="1"/>
</dbReference>
<comment type="cofactor">
    <cofactor evidence="1">
        <name>[4Fe-4S] cluster</name>
        <dbReference type="ChEBI" id="CHEBI:49883"/>
    </cofactor>
</comment>
<evidence type="ECO:0000256" key="1">
    <source>
        <dbReference type="ARBA" id="ARBA00001966"/>
    </source>
</evidence>
<evidence type="ECO:0000313" key="10">
    <source>
        <dbReference type="EMBL" id="SMD11782.1"/>
    </source>
</evidence>
<dbReference type="RefSeq" id="WP_170923927.1">
    <property type="nucleotide sequence ID" value="NZ_FWXY01000038.1"/>
</dbReference>
<keyword evidence="7" id="KW-0411">Iron-sulfur</keyword>
<evidence type="ECO:0000256" key="6">
    <source>
        <dbReference type="ARBA" id="ARBA00023004"/>
    </source>
</evidence>
<dbReference type="Pfam" id="PF01314">
    <property type="entry name" value="AFOR_C"/>
    <property type="match status" value="1"/>
</dbReference>
<dbReference type="Gene3D" id="3.60.9.10">
    <property type="entry name" value="Aldehyde ferredoxin oxidoreductase, N-terminal domain"/>
    <property type="match status" value="1"/>
</dbReference>
<evidence type="ECO:0000259" key="9">
    <source>
        <dbReference type="SMART" id="SM00790"/>
    </source>
</evidence>
<dbReference type="Gene3D" id="1.10.569.10">
    <property type="entry name" value="Aldehyde Ferredoxin Oxidoreductase Protein, subunit A, domain 2"/>
    <property type="match status" value="1"/>
</dbReference>
<proteinExistence type="inferred from homology"/>
<name>A0A1W2EQG7_9BACT</name>
<comment type="similarity">
    <text evidence="2">Belongs to the AOR/FOR family.</text>
</comment>